<organism evidence="2 3">
    <name type="scientific">Paramuricea clavata</name>
    <name type="common">Red gorgonian</name>
    <name type="synonym">Violescent sea-whip</name>
    <dbReference type="NCBI Taxonomy" id="317549"/>
    <lineage>
        <taxon>Eukaryota</taxon>
        <taxon>Metazoa</taxon>
        <taxon>Cnidaria</taxon>
        <taxon>Anthozoa</taxon>
        <taxon>Octocorallia</taxon>
        <taxon>Malacalcyonacea</taxon>
        <taxon>Plexauridae</taxon>
        <taxon>Paramuricea</taxon>
    </lineage>
</organism>
<evidence type="ECO:0000313" key="3">
    <source>
        <dbReference type="Proteomes" id="UP001152795"/>
    </source>
</evidence>
<name>A0A7D9DJG2_PARCT</name>
<comment type="caution">
    <text evidence="2">The sequence shown here is derived from an EMBL/GenBank/DDBJ whole genome shotgun (WGS) entry which is preliminary data.</text>
</comment>
<dbReference type="Proteomes" id="UP001152795">
    <property type="component" value="Unassembled WGS sequence"/>
</dbReference>
<feature type="domain" description="Orc1-like AAA ATPase" evidence="1">
    <location>
        <begin position="90"/>
        <end position="218"/>
    </location>
</feature>
<evidence type="ECO:0000313" key="2">
    <source>
        <dbReference type="EMBL" id="CAB3986210.1"/>
    </source>
</evidence>
<dbReference type="InterPro" id="IPR011990">
    <property type="entry name" value="TPR-like_helical_dom_sf"/>
</dbReference>
<dbReference type="OrthoDB" id="771227at2759"/>
<dbReference type="EMBL" id="CACRXK020000979">
    <property type="protein sequence ID" value="CAB3986210.1"/>
    <property type="molecule type" value="Genomic_DNA"/>
</dbReference>
<keyword evidence="3" id="KW-1185">Reference proteome</keyword>
<dbReference type="Gene3D" id="3.40.50.300">
    <property type="entry name" value="P-loop containing nucleotide triphosphate hydrolases"/>
    <property type="match status" value="1"/>
</dbReference>
<dbReference type="SUPFAM" id="SSF52540">
    <property type="entry name" value="P-loop containing nucleoside triphosphate hydrolases"/>
    <property type="match status" value="1"/>
</dbReference>
<proteinExistence type="predicted"/>
<accession>A0A7D9DJG2</accession>
<dbReference type="AlphaFoldDB" id="A0A7D9DJG2"/>
<dbReference type="InterPro" id="IPR041664">
    <property type="entry name" value="AAA_16"/>
</dbReference>
<sequence>MIWRNFGRRTLLHLIRSSRHCRTATSQSEVKKLYMRNVFKDNPSAKYYLLTVVAVTAGTTYYVYNNQKKKKFILNVLPAAPNHYTISHYDEIAKLKSLLERGKTGRLHEVHISGPPGSGKTQIARLLAESLNETRKESFQFKIWPKDEVTTTLLAQSKESLLASLKQLASKLGCEQDEVKLESHDLEQQLDVFSQAVKEKLKHKPCWVLVVDNHDESRPLRKWLPDSDWGNGYVIHTLNSQNISVSENECQYTHFSVNQLTSEFAIQIFSGITSESTDDLESQREQLEYLLNLLQYNPLSVACAAIYYKYKVQQNRNYTHENLCTDIDQTVKQLQEIDPGSNKLQIIQSSSVTLATKALGECSPELLHVFDFLGSCSVNNPIPVSLFSHHLKTSTYHVQMKPEETAEQIVPTEDTSLSMNATFEQEHNLWSFRGIVDRAVKIYQRIKLEVDAIRGLFGYGDAALGAQSKSISDGLEVIRSCPLFIISNEPMADIEIVTVHPIVHNVLRQVFMNVTIPLLEQQHLLLAERKHQHKSYFGRMRSFDPQSSIAEYRRGLGDIASLKVDKGVGEENFGSEKARSYVNNIHHNKDGDDSPSQTQSQYTFAHLQEHLSRVVNSLSNHYRIAGGDGNVLVARTMLLPHLEALLQERSLTAASRAQVYRTMANIHFEVFGDYATGMQLLNKAYAVTKERYGEDSLEIAGILTEQAELCNTTEKLGQSKLLLERAVEIYQKNIKTSQTNKQPFQYGKALVTLGVTCSSLGDTSRSKDLLEKGLMELQNAAPDDPHARENKWFAAEISSAVTNLGHAYLSLGKINQGRKLLELALIGHQNVHGDTHHEVIRTLTTLSIAHAMQGNSQESKRLRNEAGKIKKKLDMKAPLFLH</sequence>
<reference evidence="2" key="1">
    <citation type="submission" date="2020-04" db="EMBL/GenBank/DDBJ databases">
        <authorList>
            <person name="Alioto T."/>
            <person name="Alioto T."/>
            <person name="Gomez Garrido J."/>
        </authorList>
    </citation>
    <scope>NUCLEOTIDE SEQUENCE</scope>
    <source>
        <strain evidence="2">A484AB</strain>
    </source>
</reference>
<gene>
    <name evidence="2" type="ORF">PACLA_8A031684</name>
</gene>
<dbReference type="InterPro" id="IPR027417">
    <property type="entry name" value="P-loop_NTPase"/>
</dbReference>
<dbReference type="Pfam" id="PF13191">
    <property type="entry name" value="AAA_16"/>
    <property type="match status" value="1"/>
</dbReference>
<dbReference type="SUPFAM" id="SSF48452">
    <property type="entry name" value="TPR-like"/>
    <property type="match status" value="2"/>
</dbReference>
<protein>
    <submittedName>
        <fullName evidence="2">Tetratricopeptide repeat</fullName>
    </submittedName>
</protein>
<dbReference type="Pfam" id="PF13424">
    <property type="entry name" value="TPR_12"/>
    <property type="match status" value="1"/>
</dbReference>
<evidence type="ECO:0000259" key="1">
    <source>
        <dbReference type="Pfam" id="PF13191"/>
    </source>
</evidence>
<dbReference type="Gene3D" id="1.25.40.10">
    <property type="entry name" value="Tetratricopeptide repeat domain"/>
    <property type="match status" value="2"/>
</dbReference>